<evidence type="ECO:0000256" key="2">
    <source>
        <dbReference type="ARBA" id="ARBA00022962"/>
    </source>
</evidence>
<accession>A0A8J8TFJ9</accession>
<feature type="domain" description="Asparagine synthetase" evidence="3">
    <location>
        <begin position="43"/>
        <end position="166"/>
    </location>
</feature>
<keyword evidence="2" id="KW-0315">Glutamine amidotransferase</keyword>
<evidence type="ECO:0000313" key="4">
    <source>
        <dbReference type="EMBL" id="TQS84739.1"/>
    </source>
</evidence>
<gene>
    <name evidence="4" type="ORF">A3207_01520</name>
</gene>
<dbReference type="PANTHER" id="PTHR45937">
    <property type="entry name" value="ASPARAGINE SYNTHETASE DOMAIN-CONTAINING PROTEIN 1"/>
    <property type="match status" value="1"/>
</dbReference>
<name>A0A8J8TFJ9_9ARCH</name>
<reference evidence="4" key="1">
    <citation type="submission" date="2016-03" db="EMBL/GenBank/DDBJ databases">
        <authorList>
            <person name="Borrel G."/>
            <person name="Mccann A."/>
            <person name="O'Toole P.W."/>
        </authorList>
    </citation>
    <scope>NUCLEOTIDE SEQUENCE</scope>
    <source>
        <strain evidence="4">183</strain>
    </source>
</reference>
<dbReference type="EMBL" id="LVVT01000001">
    <property type="protein sequence ID" value="TQS84739.1"/>
    <property type="molecule type" value="Genomic_DNA"/>
</dbReference>
<feature type="domain" description="Asparagine synthetase" evidence="3">
    <location>
        <begin position="172"/>
        <end position="250"/>
    </location>
</feature>
<dbReference type="InterPro" id="IPR001962">
    <property type="entry name" value="Asn_synthase"/>
</dbReference>
<dbReference type="InterPro" id="IPR014729">
    <property type="entry name" value="Rossmann-like_a/b/a_fold"/>
</dbReference>
<proteinExistence type="predicted"/>
<dbReference type="CDD" id="cd01991">
    <property type="entry name" value="Asn_synthase_B_C"/>
    <property type="match status" value="1"/>
</dbReference>
<evidence type="ECO:0000256" key="1">
    <source>
        <dbReference type="ARBA" id="ARBA00022605"/>
    </source>
</evidence>
<dbReference type="PANTHER" id="PTHR45937:SF1">
    <property type="entry name" value="ASPARAGINE SYNTHETASE DOMAIN-CONTAINING PROTEIN 1"/>
    <property type="match status" value="1"/>
</dbReference>
<evidence type="ECO:0000313" key="5">
    <source>
        <dbReference type="Proteomes" id="UP000752814"/>
    </source>
</evidence>
<dbReference type="Proteomes" id="UP000752814">
    <property type="component" value="Unassembled WGS sequence"/>
</dbReference>
<dbReference type="SUPFAM" id="SSF52402">
    <property type="entry name" value="Adenine nucleotide alpha hydrolases-like"/>
    <property type="match status" value="1"/>
</dbReference>
<keyword evidence="1" id="KW-0028">Amino-acid biosynthesis</keyword>
<organism evidence="4 5">
    <name type="scientific">Candidatus Methanomassiliicoccus intestinalis</name>
    <dbReference type="NCBI Taxonomy" id="1406512"/>
    <lineage>
        <taxon>Archaea</taxon>
        <taxon>Methanobacteriati</taxon>
        <taxon>Thermoplasmatota</taxon>
        <taxon>Thermoplasmata</taxon>
        <taxon>Methanomassiliicoccales</taxon>
        <taxon>Methanomassiliicoccaceae</taxon>
        <taxon>Methanomassiliicoccus</taxon>
    </lineage>
</organism>
<dbReference type="GO" id="GO:0006529">
    <property type="term" value="P:asparagine biosynthetic process"/>
    <property type="evidence" value="ECO:0007669"/>
    <property type="project" value="InterPro"/>
</dbReference>
<comment type="caution">
    <text evidence="4">The sequence shown here is derived from an EMBL/GenBank/DDBJ whole genome shotgun (WGS) entry which is preliminary data.</text>
</comment>
<dbReference type="InterPro" id="IPR051857">
    <property type="entry name" value="Asn_synthetase_domain"/>
</dbReference>
<dbReference type="Gene3D" id="3.40.50.620">
    <property type="entry name" value="HUPs"/>
    <property type="match status" value="1"/>
</dbReference>
<dbReference type="Pfam" id="PF00733">
    <property type="entry name" value="Asn_synthase"/>
    <property type="match status" value="2"/>
</dbReference>
<dbReference type="AlphaFoldDB" id="A0A8J8TFJ9"/>
<sequence length="278" mass="31151">MLWQLKLRSFLFLYPKNFIKSSFIMHYMLLDSLESVIKKIPPPQAVMFSGGLDCGVLSALSKKYFTPKLYTVGIENSHDLIAGEQGAQEIGLPWTGIVITDELILEECCKVLKIVDLSPLELSYELPLQILASRIDEENLISGQGADELFGGYNRYSEMSISEAESSSKNDYERLFTNIMLKEDLIASAYCKTLWRPFLNERVAEVALSIPMSDKISGGVNKIPLRILAEELGLKTIASRKKKAAQYGSGIMKSLKSCSKKNNQTLDEYISSLKKENI</sequence>
<evidence type="ECO:0000259" key="3">
    <source>
        <dbReference type="Pfam" id="PF00733"/>
    </source>
</evidence>
<protein>
    <recommendedName>
        <fullName evidence="3">Asparagine synthetase domain-containing protein</fullName>
    </recommendedName>
</protein>
<dbReference type="GO" id="GO:0004066">
    <property type="term" value="F:asparagine synthase (glutamine-hydrolyzing) activity"/>
    <property type="evidence" value="ECO:0007669"/>
    <property type="project" value="InterPro"/>
</dbReference>